<evidence type="ECO:0000313" key="2">
    <source>
        <dbReference type="EMBL" id="TFC05620.1"/>
    </source>
</evidence>
<dbReference type="AlphaFoldDB" id="A0A4R8WAB2"/>
<keyword evidence="3" id="KW-1185">Reference proteome</keyword>
<dbReference type="Gene3D" id="3.20.20.100">
    <property type="entry name" value="NADP-dependent oxidoreductase domain"/>
    <property type="match status" value="1"/>
</dbReference>
<comment type="caution">
    <text evidence="2">The sequence shown here is derived from an EMBL/GenBank/DDBJ whole genome shotgun (WGS) entry which is preliminary data.</text>
</comment>
<proteinExistence type="predicted"/>
<dbReference type="EMBL" id="SOFL01000008">
    <property type="protein sequence ID" value="TFC05620.1"/>
    <property type="molecule type" value="Genomic_DNA"/>
</dbReference>
<evidence type="ECO:0000259" key="1">
    <source>
        <dbReference type="Pfam" id="PF00248"/>
    </source>
</evidence>
<dbReference type="SUPFAM" id="SSF51430">
    <property type="entry name" value="NAD(P)-linked oxidoreductase"/>
    <property type="match status" value="1"/>
</dbReference>
<name>A0A4R8WAB2_9MICO</name>
<organism evidence="2 3">
    <name type="scientific">Cryobacterium adonitolivorans</name>
    <dbReference type="NCBI Taxonomy" id="1259189"/>
    <lineage>
        <taxon>Bacteria</taxon>
        <taxon>Bacillati</taxon>
        <taxon>Actinomycetota</taxon>
        <taxon>Actinomycetes</taxon>
        <taxon>Micrococcales</taxon>
        <taxon>Microbacteriaceae</taxon>
        <taxon>Cryobacterium</taxon>
    </lineage>
</organism>
<evidence type="ECO:0000313" key="3">
    <source>
        <dbReference type="Proteomes" id="UP000297907"/>
    </source>
</evidence>
<reference evidence="2 3" key="1">
    <citation type="submission" date="2019-03" db="EMBL/GenBank/DDBJ databases">
        <title>Genomics of glacier-inhabiting Cryobacterium strains.</title>
        <authorList>
            <person name="Liu Q."/>
            <person name="Xin Y.-H."/>
        </authorList>
    </citation>
    <scope>NUCLEOTIDE SEQUENCE [LARGE SCALE GENOMIC DNA]</scope>
    <source>
        <strain evidence="2 3">RHLS22-1</strain>
    </source>
</reference>
<dbReference type="Pfam" id="PF00248">
    <property type="entry name" value="Aldo_ket_red"/>
    <property type="match status" value="1"/>
</dbReference>
<feature type="domain" description="NADP-dependent oxidoreductase" evidence="1">
    <location>
        <begin position="19"/>
        <end position="75"/>
    </location>
</feature>
<dbReference type="InterPro" id="IPR036812">
    <property type="entry name" value="NAD(P)_OxRdtase_dom_sf"/>
</dbReference>
<dbReference type="Proteomes" id="UP000297907">
    <property type="component" value="Unassembled WGS sequence"/>
</dbReference>
<dbReference type="InterPro" id="IPR023210">
    <property type="entry name" value="NADP_OxRdtase_dom"/>
</dbReference>
<accession>A0A4R8WAB2</accession>
<sequence length="137" mass="14428">MVSLDPRPTGPQALLFSPLALGTSGWSPRSAAENSATDALAADFAAGRLSTNVIDSSNIYGDSHSEEVIGRALGGNDPCGSRLTAWAWIPSTSCFCTTPRTSASRASCSRAVPWMRSWRCGIVVWPVASVSPADRSR</sequence>
<gene>
    <name evidence="2" type="ORF">E3O42_03500</name>
</gene>
<protein>
    <submittedName>
        <fullName evidence="2">Aldo/keto reductase</fullName>
    </submittedName>
</protein>